<evidence type="ECO:0000256" key="3">
    <source>
        <dbReference type="ARBA" id="ARBA00023274"/>
    </source>
</evidence>
<protein>
    <recommendedName>
        <fullName evidence="4">Small ribosomal subunit protein uS8c</fullName>
    </recommendedName>
</protein>
<dbReference type="GO" id="GO:1990904">
    <property type="term" value="C:ribonucleoprotein complex"/>
    <property type="evidence" value="ECO:0007669"/>
    <property type="project" value="UniProtKB-KW"/>
</dbReference>
<sequence>MKSISNLITRIKNKNTKKNNYIFLSLNKINKMTKNIITILVQEGFIFIHKDHNNKGYILNLKYNNFNIKQISHSGRQIYSNYKKIPRVLEGMGIIIISTSKGLMTDQKAKLEKIGGEILCYIW</sequence>
<dbReference type="AlphaFoldDB" id="A0A4Y1MD58"/>
<gene>
    <name evidence="6" type="primary">rps8</name>
</gene>
<name>A0A4Y1MD58_9ERIC</name>
<dbReference type="Pfam" id="PF00410">
    <property type="entry name" value="Ribosomal_S8"/>
    <property type="match status" value="1"/>
</dbReference>
<dbReference type="InterPro" id="IPR000630">
    <property type="entry name" value="Ribosomal_uS8"/>
</dbReference>
<evidence type="ECO:0000256" key="4">
    <source>
        <dbReference type="ARBA" id="ARBA00035153"/>
    </source>
</evidence>
<evidence type="ECO:0000256" key="5">
    <source>
        <dbReference type="RuleBase" id="RU003660"/>
    </source>
</evidence>
<dbReference type="SUPFAM" id="SSF56047">
    <property type="entry name" value="Ribosomal protein S8"/>
    <property type="match status" value="1"/>
</dbReference>
<dbReference type="Gene3D" id="3.30.1490.10">
    <property type="match status" value="1"/>
</dbReference>
<evidence type="ECO:0000313" key="6">
    <source>
        <dbReference type="EMBL" id="AWS06646.1"/>
    </source>
</evidence>
<dbReference type="PANTHER" id="PTHR11758">
    <property type="entry name" value="40S RIBOSOMAL PROTEIN S15A"/>
    <property type="match status" value="1"/>
</dbReference>
<dbReference type="GO" id="GO:0006412">
    <property type="term" value="P:translation"/>
    <property type="evidence" value="ECO:0007669"/>
    <property type="project" value="InterPro"/>
</dbReference>
<reference evidence="6" key="1">
    <citation type="submission" date="2017-06" db="EMBL/GenBank/DDBJ databases">
        <title>The plastome of Mitrastemon kanehirai.</title>
        <authorList>
            <person name="Shyu S.-Y."/>
            <person name="Hu J.-M."/>
        </authorList>
    </citation>
    <scope>NUCLEOTIDE SEQUENCE</scope>
</reference>
<dbReference type="GO" id="GO:0003735">
    <property type="term" value="F:structural constituent of ribosome"/>
    <property type="evidence" value="ECO:0007669"/>
    <property type="project" value="InterPro"/>
</dbReference>
<dbReference type="GO" id="GO:0005737">
    <property type="term" value="C:cytoplasm"/>
    <property type="evidence" value="ECO:0007669"/>
    <property type="project" value="UniProtKB-ARBA"/>
</dbReference>
<comment type="similarity">
    <text evidence="1 5">Belongs to the universal ribosomal protein uS8 family.</text>
</comment>
<dbReference type="FunFam" id="3.30.1490.10:FF:000001">
    <property type="entry name" value="30S ribosomal protein S8"/>
    <property type="match status" value="1"/>
</dbReference>
<accession>A0A4Y1MD58</accession>
<dbReference type="GO" id="GO:0005840">
    <property type="term" value="C:ribosome"/>
    <property type="evidence" value="ECO:0007669"/>
    <property type="project" value="UniProtKB-KW"/>
</dbReference>
<dbReference type="InterPro" id="IPR047863">
    <property type="entry name" value="Ribosomal_uS8_CS"/>
</dbReference>
<keyword evidence="3 5" id="KW-0687">Ribonucleoprotein</keyword>
<keyword evidence="2 5" id="KW-0689">Ribosomal protein</keyword>
<dbReference type="EMBL" id="MF372930">
    <property type="protein sequence ID" value="AWS06646.1"/>
    <property type="molecule type" value="Genomic_DNA"/>
</dbReference>
<dbReference type="PROSITE" id="PS00053">
    <property type="entry name" value="RIBOSOMAL_S8"/>
    <property type="match status" value="1"/>
</dbReference>
<evidence type="ECO:0000256" key="1">
    <source>
        <dbReference type="ARBA" id="ARBA00006471"/>
    </source>
</evidence>
<dbReference type="InterPro" id="IPR035987">
    <property type="entry name" value="Ribosomal_uS8_sf"/>
</dbReference>
<dbReference type="Gene3D" id="3.30.1370.30">
    <property type="match status" value="1"/>
</dbReference>
<proteinExistence type="inferred from homology"/>
<keyword evidence="6" id="KW-0934">Plastid</keyword>
<organism evidence="6">
    <name type="scientific">Mitrastemon kanehirai</name>
    <dbReference type="NCBI Taxonomy" id="1358725"/>
    <lineage>
        <taxon>Eukaryota</taxon>
        <taxon>Viridiplantae</taxon>
        <taxon>Streptophyta</taxon>
        <taxon>Embryophyta</taxon>
        <taxon>Tracheophyta</taxon>
        <taxon>Spermatophyta</taxon>
        <taxon>Magnoliopsida</taxon>
        <taxon>eudicotyledons</taxon>
        <taxon>Gunneridae</taxon>
        <taxon>Pentapetalae</taxon>
        <taxon>asterids</taxon>
        <taxon>Ericales</taxon>
        <taxon>Mitrastemonaceae</taxon>
        <taxon>Mitrastemon</taxon>
    </lineage>
</organism>
<evidence type="ECO:0000256" key="2">
    <source>
        <dbReference type="ARBA" id="ARBA00022980"/>
    </source>
</evidence>
<geneLocation type="plastid" evidence="6"/>